<dbReference type="InterPro" id="IPR058923">
    <property type="entry name" value="RCC1-like_dom"/>
</dbReference>
<feature type="repeat" description="RCC1" evidence="2">
    <location>
        <begin position="222"/>
        <end position="273"/>
    </location>
</feature>
<dbReference type="SUPFAM" id="SSF50985">
    <property type="entry name" value="RCC1/BLIP-II"/>
    <property type="match status" value="2"/>
</dbReference>
<feature type="repeat" description="RCC1" evidence="2">
    <location>
        <begin position="1"/>
        <end position="60"/>
    </location>
</feature>
<feature type="repeat" description="RCC1" evidence="2">
    <location>
        <begin position="405"/>
        <end position="456"/>
    </location>
</feature>
<dbReference type="SMART" id="SM00225">
    <property type="entry name" value="BTB"/>
    <property type="match status" value="2"/>
</dbReference>
<dbReference type="AlphaFoldDB" id="A0A0M0JWY0"/>
<dbReference type="PRINTS" id="PR00633">
    <property type="entry name" value="RCCNDNSATION"/>
</dbReference>
<feature type="compositionally biased region" description="Pro residues" evidence="3">
    <location>
        <begin position="525"/>
        <end position="535"/>
    </location>
</feature>
<dbReference type="SUPFAM" id="SSF54695">
    <property type="entry name" value="POZ domain"/>
    <property type="match status" value="2"/>
</dbReference>
<organism evidence="5 6">
    <name type="scientific">Chrysochromulina tobinii</name>
    <dbReference type="NCBI Taxonomy" id="1460289"/>
    <lineage>
        <taxon>Eukaryota</taxon>
        <taxon>Haptista</taxon>
        <taxon>Haptophyta</taxon>
        <taxon>Prymnesiophyceae</taxon>
        <taxon>Prymnesiales</taxon>
        <taxon>Chrysochromulinaceae</taxon>
        <taxon>Chrysochromulina</taxon>
    </lineage>
</organism>
<reference evidence="6" key="1">
    <citation type="journal article" date="2015" name="PLoS Genet.">
        <title>Genome Sequence and Transcriptome Analyses of Chrysochromulina tobin: Metabolic Tools for Enhanced Algal Fitness in the Prominent Order Prymnesiales (Haptophyceae).</title>
        <authorList>
            <person name="Hovde B.T."/>
            <person name="Deodato C.R."/>
            <person name="Hunsperger H.M."/>
            <person name="Ryken S.A."/>
            <person name="Yost W."/>
            <person name="Jha R.K."/>
            <person name="Patterson J."/>
            <person name="Monnat R.J. Jr."/>
            <person name="Barlow S.B."/>
            <person name="Starkenburg S.R."/>
            <person name="Cattolico R.A."/>
        </authorList>
    </citation>
    <scope>NUCLEOTIDE SEQUENCE</scope>
    <source>
        <strain evidence="6">CCMP291</strain>
    </source>
</reference>
<gene>
    <name evidence="5" type="ORF">Ctob_012824</name>
</gene>
<proteinExistence type="predicted"/>
<evidence type="ECO:0000313" key="5">
    <source>
        <dbReference type="EMBL" id="KOO31059.1"/>
    </source>
</evidence>
<dbReference type="InterPro" id="IPR000210">
    <property type="entry name" value="BTB/POZ_dom"/>
</dbReference>
<dbReference type="Gene3D" id="2.130.10.30">
    <property type="entry name" value="Regulator of chromosome condensation 1/beta-lactamase-inhibitor protein II"/>
    <property type="match status" value="3"/>
</dbReference>
<feature type="compositionally biased region" description="Polar residues" evidence="3">
    <location>
        <begin position="540"/>
        <end position="553"/>
    </location>
</feature>
<dbReference type="Proteomes" id="UP000037460">
    <property type="component" value="Unassembled WGS sequence"/>
</dbReference>
<dbReference type="Pfam" id="PF25390">
    <property type="entry name" value="WD40_RLD"/>
    <property type="match status" value="1"/>
</dbReference>
<dbReference type="OrthoDB" id="8068875at2759"/>
<dbReference type="Pfam" id="PF00651">
    <property type="entry name" value="BTB"/>
    <property type="match status" value="2"/>
</dbReference>
<feature type="repeat" description="RCC1" evidence="2">
    <location>
        <begin position="61"/>
        <end position="112"/>
    </location>
</feature>
<dbReference type="InterPro" id="IPR011333">
    <property type="entry name" value="SKP1/BTB/POZ_sf"/>
</dbReference>
<dbReference type="PANTHER" id="PTHR22870">
    <property type="entry name" value="REGULATOR OF CHROMOSOME CONDENSATION"/>
    <property type="match status" value="1"/>
</dbReference>
<dbReference type="PROSITE" id="PS50012">
    <property type="entry name" value="RCC1_3"/>
    <property type="match status" value="6"/>
</dbReference>
<evidence type="ECO:0000259" key="4">
    <source>
        <dbReference type="PROSITE" id="PS50097"/>
    </source>
</evidence>
<feature type="repeat" description="RCC1" evidence="2">
    <location>
        <begin position="345"/>
        <end position="404"/>
    </location>
</feature>
<name>A0A0M0JWY0_9EUKA</name>
<dbReference type="Gene3D" id="3.30.710.10">
    <property type="entry name" value="Potassium Channel Kv1.1, Chain A"/>
    <property type="match status" value="2"/>
</dbReference>
<dbReference type="InterPro" id="IPR051210">
    <property type="entry name" value="Ub_ligase/GEF_domain"/>
</dbReference>
<dbReference type="PANTHER" id="PTHR22870:SF388">
    <property type="entry name" value="CLARET, ISOFORM A"/>
    <property type="match status" value="1"/>
</dbReference>
<feature type="domain" description="BTB" evidence="4">
    <location>
        <begin position="661"/>
        <end position="734"/>
    </location>
</feature>
<dbReference type="CDD" id="cd18186">
    <property type="entry name" value="BTB_POZ_ZBTB_KLHL-like"/>
    <property type="match status" value="1"/>
</dbReference>
<accession>A0A0M0JWY0</accession>
<sequence length="821" mass="86145">MLWAWGEAESGALGMGPPTSAPPQRRRCENLPVAVKVDAVQAAIVQVSAGDAHCLACDELGGTYCWGRTREGQCGQLSITPVEQPRLMSELLHEWVVRVACGADASFALTAGGSLYQWGAVHVPSTALAHADLAGYGRSFDSVSDATRLMLRRSVSDFLSGRDGNEQPGDDQGGEPDEAAPETLGTRRELRPVPQRVPLPPGERASHVAAGFGFTVVALSGGGAVTFGTNDRFQLGLMDRMPRDVPTRVPALGQRRLVGVACGQQHAVVLDEGGAAWSWGLGSFGQLGHGRKMDERKPRRVDALWHMGRVEQVACGHLHSAFVLRPRPEVGAVHGVSEAFDAAAARLLGCGHAEYGQLGTGDAGNEGDAARDYALPRWIELPRESDEPSMVSCGAQHTCVLTVRGECLTFGWGSTGALGHGTFGYQLTAQPVAALRARRLVSVCAGTRHTLVIERGTEGGAALSRDLGNLLMLASAGGAGGGADFAIRAGRGPSARGFVAHRSVVACRCPRLLAMLALGSERFSRPPPAATPPAPEWQWPGQTATTGDASSEKASAALPELRLPSVRAPIFALLLSWIYTGRFQCTERLFLEQLAAAATLLRLPALTRECRALCAGEEGGGAQDGAQEGALGVPARATPTSSLGADLGALVESGSLPQSFASLRLEATDGCAYACPALLCCRCDFFRTMLHGSFREATAREQHTAVDLTPYGISLAELSLLLRFIYCGQVTCASSQSGGDLANLAPADALALIPHASALLMDDLKRLCEAVLVAVVDEENAAALLDVAERCFAVRLKATCADVLHAASRGFATTAGDSRST</sequence>
<comment type="caution">
    <text evidence="5">The sequence shown here is derived from an EMBL/GenBank/DDBJ whole genome shotgun (WGS) entry which is preliminary data.</text>
</comment>
<feature type="region of interest" description="Disordered" evidence="3">
    <location>
        <begin position="158"/>
        <end position="202"/>
    </location>
</feature>
<keyword evidence="6" id="KW-1185">Reference proteome</keyword>
<dbReference type="InterPro" id="IPR009091">
    <property type="entry name" value="RCC1/BLIP-II"/>
</dbReference>
<protein>
    <submittedName>
        <fullName evidence="5">Regulator of chromosome condensation domain-containing protein</fullName>
    </submittedName>
</protein>
<dbReference type="PROSITE" id="PS00626">
    <property type="entry name" value="RCC1_2"/>
    <property type="match status" value="1"/>
</dbReference>
<feature type="region of interest" description="Disordered" evidence="3">
    <location>
        <begin position="524"/>
        <end position="553"/>
    </location>
</feature>
<dbReference type="InterPro" id="IPR000408">
    <property type="entry name" value="Reg_chr_condens"/>
</dbReference>
<evidence type="ECO:0000256" key="1">
    <source>
        <dbReference type="ARBA" id="ARBA00022737"/>
    </source>
</evidence>
<feature type="compositionally biased region" description="Acidic residues" evidence="3">
    <location>
        <begin position="168"/>
        <end position="180"/>
    </location>
</feature>
<keyword evidence="1" id="KW-0677">Repeat</keyword>
<feature type="repeat" description="RCC1" evidence="2">
    <location>
        <begin position="274"/>
        <end position="326"/>
    </location>
</feature>
<evidence type="ECO:0000256" key="2">
    <source>
        <dbReference type="PROSITE-ProRule" id="PRU00235"/>
    </source>
</evidence>
<dbReference type="PROSITE" id="PS50097">
    <property type="entry name" value="BTB"/>
    <property type="match status" value="1"/>
</dbReference>
<evidence type="ECO:0000313" key="6">
    <source>
        <dbReference type="Proteomes" id="UP000037460"/>
    </source>
</evidence>
<dbReference type="EMBL" id="JWZX01002095">
    <property type="protein sequence ID" value="KOO31059.1"/>
    <property type="molecule type" value="Genomic_DNA"/>
</dbReference>
<dbReference type="Pfam" id="PF00415">
    <property type="entry name" value="RCC1"/>
    <property type="match status" value="2"/>
</dbReference>
<evidence type="ECO:0000256" key="3">
    <source>
        <dbReference type="SAM" id="MobiDB-lite"/>
    </source>
</evidence>